<dbReference type="EMBL" id="JAGFBS010000022">
    <property type="protein sequence ID" value="KAG6373384.1"/>
    <property type="molecule type" value="Genomic_DNA"/>
</dbReference>
<dbReference type="PRINTS" id="PR00465">
    <property type="entry name" value="EP450IV"/>
</dbReference>
<comment type="similarity">
    <text evidence="4">Belongs to the cytochrome P450 family.</text>
</comment>
<gene>
    <name evidence="15" type="ORF">JVT61DRAFT_6532</name>
</gene>
<keyword evidence="6" id="KW-0812">Transmembrane</keyword>
<dbReference type="PANTHER" id="PTHR24305">
    <property type="entry name" value="CYTOCHROME P450"/>
    <property type="match status" value="1"/>
</dbReference>
<keyword evidence="12" id="KW-0472">Membrane</keyword>
<keyword evidence="10 13" id="KW-0408">Iron</keyword>
<dbReference type="Proteomes" id="UP000683000">
    <property type="component" value="Unassembled WGS sequence"/>
</dbReference>
<keyword evidence="5 13" id="KW-0349">Heme</keyword>
<name>A0A8I2YJB8_9AGAM</name>
<feature type="signal peptide" evidence="14">
    <location>
        <begin position="1"/>
        <end position="20"/>
    </location>
</feature>
<evidence type="ECO:0000313" key="15">
    <source>
        <dbReference type="EMBL" id="KAG6373384.1"/>
    </source>
</evidence>
<evidence type="ECO:0000256" key="10">
    <source>
        <dbReference type="ARBA" id="ARBA00023004"/>
    </source>
</evidence>
<feature type="binding site" description="axial binding residue" evidence="13">
    <location>
        <position position="531"/>
    </location>
    <ligand>
        <name>heme</name>
        <dbReference type="ChEBI" id="CHEBI:30413"/>
    </ligand>
    <ligandPart>
        <name>Fe</name>
        <dbReference type="ChEBI" id="CHEBI:18248"/>
    </ligandPart>
</feature>
<feature type="chain" id="PRO_5034396793" evidence="14">
    <location>
        <begin position="21"/>
        <end position="606"/>
    </location>
</feature>
<evidence type="ECO:0000256" key="12">
    <source>
        <dbReference type="ARBA" id="ARBA00023136"/>
    </source>
</evidence>
<comment type="caution">
    <text evidence="15">The sequence shown here is derived from an EMBL/GenBank/DDBJ whole genome shotgun (WGS) entry which is preliminary data.</text>
</comment>
<evidence type="ECO:0000256" key="2">
    <source>
        <dbReference type="ARBA" id="ARBA00004370"/>
    </source>
</evidence>
<evidence type="ECO:0000256" key="13">
    <source>
        <dbReference type="PIRSR" id="PIRSR602403-1"/>
    </source>
</evidence>
<evidence type="ECO:0000256" key="5">
    <source>
        <dbReference type="ARBA" id="ARBA00022617"/>
    </source>
</evidence>
<dbReference type="SUPFAM" id="SSF48264">
    <property type="entry name" value="Cytochrome P450"/>
    <property type="match status" value="1"/>
</dbReference>
<dbReference type="GO" id="GO:0005506">
    <property type="term" value="F:iron ion binding"/>
    <property type="evidence" value="ECO:0007669"/>
    <property type="project" value="InterPro"/>
</dbReference>
<reference evidence="15" key="1">
    <citation type="submission" date="2021-03" db="EMBL/GenBank/DDBJ databases">
        <title>Evolutionary innovations through gain and loss of genes in the ectomycorrhizal Boletales.</title>
        <authorList>
            <person name="Wu G."/>
            <person name="Miyauchi S."/>
            <person name="Morin E."/>
            <person name="Yang Z.-L."/>
            <person name="Xu J."/>
            <person name="Martin F.M."/>
        </authorList>
    </citation>
    <scope>NUCLEOTIDE SEQUENCE</scope>
    <source>
        <strain evidence="15">BR01</strain>
    </source>
</reference>
<comment type="pathway">
    <text evidence="3">Secondary metabolite biosynthesis; terpenoid biosynthesis.</text>
</comment>
<evidence type="ECO:0000256" key="9">
    <source>
        <dbReference type="ARBA" id="ARBA00023002"/>
    </source>
</evidence>
<evidence type="ECO:0000256" key="7">
    <source>
        <dbReference type="ARBA" id="ARBA00022723"/>
    </source>
</evidence>
<keyword evidence="16" id="KW-1185">Reference proteome</keyword>
<evidence type="ECO:0000256" key="11">
    <source>
        <dbReference type="ARBA" id="ARBA00023033"/>
    </source>
</evidence>
<dbReference type="Pfam" id="PF00067">
    <property type="entry name" value="p450"/>
    <property type="match status" value="1"/>
</dbReference>
<dbReference type="InterPro" id="IPR050121">
    <property type="entry name" value="Cytochrome_P450_monoxygenase"/>
</dbReference>
<dbReference type="AlphaFoldDB" id="A0A8I2YJB8"/>
<organism evidence="15 16">
    <name type="scientific">Boletus reticuloceps</name>
    <dbReference type="NCBI Taxonomy" id="495285"/>
    <lineage>
        <taxon>Eukaryota</taxon>
        <taxon>Fungi</taxon>
        <taxon>Dikarya</taxon>
        <taxon>Basidiomycota</taxon>
        <taxon>Agaricomycotina</taxon>
        <taxon>Agaricomycetes</taxon>
        <taxon>Agaricomycetidae</taxon>
        <taxon>Boletales</taxon>
        <taxon>Boletineae</taxon>
        <taxon>Boletaceae</taxon>
        <taxon>Boletoideae</taxon>
        <taxon>Boletus</taxon>
    </lineage>
</organism>
<comment type="subcellular location">
    <subcellularLocation>
        <location evidence="2">Membrane</location>
    </subcellularLocation>
</comment>
<keyword evidence="7 13" id="KW-0479">Metal-binding</keyword>
<dbReference type="InterPro" id="IPR036396">
    <property type="entry name" value="Cyt_P450_sf"/>
</dbReference>
<keyword evidence="9" id="KW-0560">Oxidoreductase</keyword>
<keyword evidence="14" id="KW-0732">Signal</keyword>
<sequence length="606" mass="68219">MPSLLALGILAFCLWRLVRQFAAHKSPLALIPGPNKDHWLTGNYHRLFKDALQYNLALVEKYGGAVKINALLGSQQLYISDPLALHHIVVKDQHIYTETDMFIMYVPASTCQIYLITREQHRKQRKMLNPVFSLANMRDLLPIIQPIADELCTILRSQLPSDGSVEEINVLPWLSRGALEYVCQAALGHSFDALDIHKENEYLEAIRNLAPSVLRLLMVRPLIPFVVRNFSLYWRNRIMDWAPLEALRGLRRVVQVMDATSKRVFAEKKVIMEGRAEPEGPGNLRSRMKGKDIMSIMCELYIISHAYGNDVIVVKANMSSCDADRLTDEELLGQMNTIIFAGFETTTTAIGRILWILASRPDVQARLRSEVRNAKHGYAASHGNTGPWEDVGLPYDLLMGLPYLDAVVRETLRMYPPTSLLSRTVREDAVLPLYRPIKSVSGQTLSEVAIPKGTTLIMSLLAANHNKDMWGEDALEWRPERWLSATGERVQLSRDSEIEETTDKTPGVRDGMKYPGVYASMMTFLGGGRACIGFKFAEMEMKQVVTTLISRIHFALSTIPDEKGNVKEIYWKINGLQVPVVRPPAGDDVTAQVPLSLRLVQPGDFI</sequence>
<dbReference type="CDD" id="cd11069">
    <property type="entry name" value="CYP_FUM15-like"/>
    <property type="match status" value="1"/>
</dbReference>
<evidence type="ECO:0000256" key="6">
    <source>
        <dbReference type="ARBA" id="ARBA00022692"/>
    </source>
</evidence>
<dbReference type="GO" id="GO:0004497">
    <property type="term" value="F:monooxygenase activity"/>
    <property type="evidence" value="ECO:0007669"/>
    <property type="project" value="UniProtKB-KW"/>
</dbReference>
<evidence type="ECO:0000256" key="4">
    <source>
        <dbReference type="ARBA" id="ARBA00010617"/>
    </source>
</evidence>
<dbReference type="Gene3D" id="1.10.630.10">
    <property type="entry name" value="Cytochrome P450"/>
    <property type="match status" value="1"/>
</dbReference>
<proteinExistence type="inferred from homology"/>
<evidence type="ECO:0000256" key="8">
    <source>
        <dbReference type="ARBA" id="ARBA00022989"/>
    </source>
</evidence>
<evidence type="ECO:0000313" key="16">
    <source>
        <dbReference type="Proteomes" id="UP000683000"/>
    </source>
</evidence>
<evidence type="ECO:0000256" key="3">
    <source>
        <dbReference type="ARBA" id="ARBA00004721"/>
    </source>
</evidence>
<dbReference type="OrthoDB" id="1470350at2759"/>
<dbReference type="PANTHER" id="PTHR24305:SF166">
    <property type="entry name" value="CYTOCHROME P450 12A4, MITOCHONDRIAL-RELATED"/>
    <property type="match status" value="1"/>
</dbReference>
<dbReference type="GO" id="GO:0016705">
    <property type="term" value="F:oxidoreductase activity, acting on paired donors, with incorporation or reduction of molecular oxygen"/>
    <property type="evidence" value="ECO:0007669"/>
    <property type="project" value="InterPro"/>
</dbReference>
<dbReference type="InterPro" id="IPR001128">
    <property type="entry name" value="Cyt_P450"/>
</dbReference>
<evidence type="ECO:0000256" key="1">
    <source>
        <dbReference type="ARBA" id="ARBA00001971"/>
    </source>
</evidence>
<protein>
    <submittedName>
        <fullName evidence="15">Cytochrome P450</fullName>
    </submittedName>
</protein>
<dbReference type="PRINTS" id="PR00385">
    <property type="entry name" value="P450"/>
</dbReference>
<dbReference type="GO" id="GO:0016020">
    <property type="term" value="C:membrane"/>
    <property type="evidence" value="ECO:0007669"/>
    <property type="project" value="UniProtKB-SubCell"/>
</dbReference>
<evidence type="ECO:0000256" key="14">
    <source>
        <dbReference type="SAM" id="SignalP"/>
    </source>
</evidence>
<comment type="cofactor">
    <cofactor evidence="1 13">
        <name>heme</name>
        <dbReference type="ChEBI" id="CHEBI:30413"/>
    </cofactor>
</comment>
<dbReference type="GO" id="GO:0020037">
    <property type="term" value="F:heme binding"/>
    <property type="evidence" value="ECO:0007669"/>
    <property type="project" value="InterPro"/>
</dbReference>
<accession>A0A8I2YJB8</accession>
<dbReference type="InterPro" id="IPR002403">
    <property type="entry name" value="Cyt_P450_E_grp-IV"/>
</dbReference>
<keyword evidence="8" id="KW-1133">Transmembrane helix</keyword>
<keyword evidence="11" id="KW-0503">Monooxygenase</keyword>